<dbReference type="eggNOG" id="COG0318">
    <property type="taxonomic scope" value="Bacteria"/>
</dbReference>
<gene>
    <name evidence="5" type="ordered locus">GKP17</name>
</gene>
<dbReference type="AlphaFoldDB" id="Q5QL50"/>
<evidence type="ECO:0000313" key="5">
    <source>
        <dbReference type="EMBL" id="BAD74260.1"/>
    </source>
</evidence>
<dbReference type="Gene3D" id="3.40.50.12780">
    <property type="entry name" value="N-terminal domain of ligase-like"/>
    <property type="match status" value="1"/>
</dbReference>
<name>Q5QL50_GEOKA</name>
<dbReference type="PROSITE" id="PS00455">
    <property type="entry name" value="AMP_BINDING"/>
    <property type="match status" value="1"/>
</dbReference>
<comment type="similarity">
    <text evidence="1">Belongs to the ATP-dependent AMP-binding enzyme family.</text>
</comment>
<organism evidence="5 6">
    <name type="scientific">Geobacillus kaustophilus (strain HTA426)</name>
    <dbReference type="NCBI Taxonomy" id="235909"/>
    <lineage>
        <taxon>Bacteria</taxon>
        <taxon>Bacillati</taxon>
        <taxon>Bacillota</taxon>
        <taxon>Bacilli</taxon>
        <taxon>Bacillales</taxon>
        <taxon>Anoxybacillaceae</taxon>
        <taxon>Geobacillus</taxon>
        <taxon>Geobacillus thermoleovorans group</taxon>
    </lineage>
</organism>
<evidence type="ECO:0000259" key="4">
    <source>
        <dbReference type="Pfam" id="PF13193"/>
    </source>
</evidence>
<accession>Q5QL50</accession>
<proteinExistence type="inferred from homology"/>
<dbReference type="PANTHER" id="PTHR43201:SF5">
    <property type="entry name" value="MEDIUM-CHAIN ACYL-COA LIGASE ACSF2, MITOCHONDRIAL"/>
    <property type="match status" value="1"/>
</dbReference>
<dbReference type="Pfam" id="PF00501">
    <property type="entry name" value="AMP-binding"/>
    <property type="match status" value="1"/>
</dbReference>
<keyword evidence="6" id="KW-1185">Reference proteome</keyword>
<dbReference type="InterPro" id="IPR045851">
    <property type="entry name" value="AMP-bd_C_sf"/>
</dbReference>
<dbReference type="RefSeq" id="WP_011229491.1">
    <property type="nucleotide sequence ID" value="NC_006509.1"/>
</dbReference>
<dbReference type="InterPro" id="IPR025110">
    <property type="entry name" value="AMP-bd_C"/>
</dbReference>
<dbReference type="InterPro" id="IPR042099">
    <property type="entry name" value="ANL_N_sf"/>
</dbReference>
<evidence type="ECO:0000256" key="2">
    <source>
        <dbReference type="ARBA" id="ARBA00022598"/>
    </source>
</evidence>
<dbReference type="GO" id="GO:0031956">
    <property type="term" value="F:medium-chain fatty acid-CoA ligase activity"/>
    <property type="evidence" value="ECO:0007669"/>
    <property type="project" value="TreeGrafter"/>
</dbReference>
<reference evidence="5 6" key="1">
    <citation type="journal article" date="2004" name="Nucleic Acids Res.">
        <title>Thermoadaptation trait revealed by the genome sequence of thermophilic Geobacillus kaustophilus.</title>
        <authorList>
            <person name="Takami H."/>
            <person name="Takaki Y."/>
            <person name="Chee G.J."/>
            <person name="Nishi S."/>
            <person name="Shimamura S."/>
            <person name="Suzuki H."/>
            <person name="Matsui S."/>
            <person name="Uchiyama I."/>
        </authorList>
    </citation>
    <scope>NUCLEOTIDE SEQUENCE [LARGE SCALE GENOMIC DNA]</scope>
    <source>
        <strain evidence="5 6">HTA426</strain>
        <plasmid evidence="6">Plasmid pHTA426</plasmid>
    </source>
</reference>
<geneLocation type="plasmid" evidence="5 6">
    <name>pHTA426</name>
</geneLocation>
<dbReference type="PANTHER" id="PTHR43201">
    <property type="entry name" value="ACYL-COA SYNTHETASE"/>
    <property type="match status" value="1"/>
</dbReference>
<feature type="domain" description="AMP-dependent synthetase/ligase" evidence="3">
    <location>
        <begin position="7"/>
        <end position="372"/>
    </location>
</feature>
<dbReference type="FunFam" id="3.30.300.30:FF:000008">
    <property type="entry name" value="2,3-dihydroxybenzoate-AMP ligase"/>
    <property type="match status" value="1"/>
</dbReference>
<dbReference type="KEGG" id="gka:GKP17"/>
<protein>
    <submittedName>
        <fullName evidence="5">Long-chain fatty-acid-CoA ligase</fullName>
    </submittedName>
</protein>
<dbReference type="InterPro" id="IPR020845">
    <property type="entry name" value="AMP-binding_CS"/>
</dbReference>
<dbReference type="Pfam" id="PF13193">
    <property type="entry name" value="AMP-binding_C"/>
    <property type="match status" value="1"/>
</dbReference>
<sequence length="519" mass="58364">MDLATMFEFAVKRYPDAIAIVQENVRFTYARFDEEINKLAAGLQTLGIEKGDRVLLVTKNRWEMVALYWAIQKIGAVFTPINFRLMSHEIEYCLRDSEAKAIVYEPASKDEVLKATKDVSVKKIGLLNVEGAEVSYKELLRLGEEKNLIRPQIDMDDICLILYTSGTTGKPKGVPRSHKNEYGAAVAHILQNQYVTGESTLGVMPLYHTMGMRSLLSMAFLNGKLVMTPDYSPKKLLEEIEREKITCAYLVPTIYHDLVNHPDFTKHDLSSLTKLGYAGAAMTTSLTKEIFEKLNPKVFVNHYGCTEVYTFTTCNYLDKKPGCAGKPGFHQDIRVVKVDPNKEVGPDDVVAPNVPGEIIANLSSIEAFRGYWKRPDANKKAIRQGWYFTGDLGYFDEDGDLYVVGRVDDMIISGGENIHPLEVEDVLSKHPKVYEVAVAGLPDDHWGQIVTAFIVKADPTLTAQELDQYCRESGKLANFKRPKKYIFVKEIPKSPVGKILRRKLKNGEYDGILDFALEG</sequence>
<dbReference type="SUPFAM" id="SSF56801">
    <property type="entry name" value="Acetyl-CoA synthetase-like"/>
    <property type="match status" value="1"/>
</dbReference>
<dbReference type="InterPro" id="IPR000873">
    <property type="entry name" value="AMP-dep_synth/lig_dom"/>
</dbReference>
<evidence type="ECO:0000313" key="6">
    <source>
        <dbReference type="Proteomes" id="UP000001172"/>
    </source>
</evidence>
<dbReference type="EMBL" id="AP006520">
    <property type="protein sequence ID" value="BAD74260.1"/>
    <property type="molecule type" value="Genomic_DNA"/>
</dbReference>
<dbReference type="GO" id="GO:0006631">
    <property type="term" value="P:fatty acid metabolic process"/>
    <property type="evidence" value="ECO:0007669"/>
    <property type="project" value="TreeGrafter"/>
</dbReference>
<keyword evidence="2 5" id="KW-0436">Ligase</keyword>
<dbReference type="Gene3D" id="3.30.300.30">
    <property type="match status" value="1"/>
</dbReference>
<feature type="domain" description="AMP-binding enzyme C-terminal" evidence="4">
    <location>
        <begin position="422"/>
        <end position="498"/>
    </location>
</feature>
<keyword evidence="5" id="KW-0614">Plasmid</keyword>
<dbReference type="Proteomes" id="UP000001172">
    <property type="component" value="Plasmid pHTA426"/>
</dbReference>
<evidence type="ECO:0000259" key="3">
    <source>
        <dbReference type="Pfam" id="PF00501"/>
    </source>
</evidence>
<dbReference type="HOGENOM" id="CLU_000022_59_0_9"/>
<evidence type="ECO:0000256" key="1">
    <source>
        <dbReference type="ARBA" id="ARBA00006432"/>
    </source>
</evidence>